<name>A0AAV5JCM5_9ROSI</name>
<dbReference type="EMBL" id="BPVZ01000031">
    <property type="protein sequence ID" value="GKV09740.1"/>
    <property type="molecule type" value="Genomic_DNA"/>
</dbReference>
<protein>
    <submittedName>
        <fullName evidence="3">Uncharacterized protein</fullName>
    </submittedName>
</protein>
<organism evidence="3 4">
    <name type="scientific">Rubroshorea leprosula</name>
    <dbReference type="NCBI Taxonomy" id="152421"/>
    <lineage>
        <taxon>Eukaryota</taxon>
        <taxon>Viridiplantae</taxon>
        <taxon>Streptophyta</taxon>
        <taxon>Embryophyta</taxon>
        <taxon>Tracheophyta</taxon>
        <taxon>Spermatophyta</taxon>
        <taxon>Magnoliopsida</taxon>
        <taxon>eudicotyledons</taxon>
        <taxon>Gunneridae</taxon>
        <taxon>Pentapetalae</taxon>
        <taxon>rosids</taxon>
        <taxon>malvids</taxon>
        <taxon>Malvales</taxon>
        <taxon>Dipterocarpaceae</taxon>
        <taxon>Rubroshorea</taxon>
    </lineage>
</organism>
<keyword evidence="4" id="KW-1185">Reference proteome</keyword>
<dbReference type="Proteomes" id="UP001054252">
    <property type="component" value="Unassembled WGS sequence"/>
</dbReference>
<dbReference type="InterPro" id="IPR035669">
    <property type="entry name" value="SGNH_plant_lipase-like"/>
</dbReference>
<gene>
    <name evidence="3" type="ORF">SLEP1_g21196</name>
</gene>
<evidence type="ECO:0000313" key="3">
    <source>
        <dbReference type="EMBL" id="GKV09740.1"/>
    </source>
</evidence>
<reference evidence="3 4" key="1">
    <citation type="journal article" date="2021" name="Commun. Biol.">
        <title>The genome of Shorea leprosula (Dipterocarpaceae) highlights the ecological relevance of drought in aseasonal tropical rainforests.</title>
        <authorList>
            <person name="Ng K.K.S."/>
            <person name="Kobayashi M.J."/>
            <person name="Fawcett J.A."/>
            <person name="Hatakeyama M."/>
            <person name="Paape T."/>
            <person name="Ng C.H."/>
            <person name="Ang C.C."/>
            <person name="Tnah L.H."/>
            <person name="Lee C.T."/>
            <person name="Nishiyama T."/>
            <person name="Sese J."/>
            <person name="O'Brien M.J."/>
            <person name="Copetti D."/>
            <person name="Mohd Noor M.I."/>
            <person name="Ong R.C."/>
            <person name="Putra M."/>
            <person name="Sireger I.Z."/>
            <person name="Indrioko S."/>
            <person name="Kosugi Y."/>
            <person name="Izuno A."/>
            <person name="Isagi Y."/>
            <person name="Lee S.L."/>
            <person name="Shimizu K.K."/>
        </authorList>
    </citation>
    <scope>NUCLEOTIDE SEQUENCE [LARGE SCALE GENOMIC DNA]</scope>
    <source>
        <strain evidence="3">214</strain>
    </source>
</reference>
<comment type="caution">
    <text evidence="3">The sequence shown here is derived from an EMBL/GenBank/DDBJ whole genome shotgun (WGS) entry which is preliminary data.</text>
</comment>
<evidence type="ECO:0000256" key="1">
    <source>
        <dbReference type="ARBA" id="ARBA00008668"/>
    </source>
</evidence>
<dbReference type="PANTHER" id="PTHR45966">
    <property type="entry name" value="GDSL-LIKE LIPASE/ACYLHYDROLASE"/>
    <property type="match status" value="1"/>
</dbReference>
<dbReference type="SUPFAM" id="SSF52266">
    <property type="entry name" value="SGNH hydrolase"/>
    <property type="match status" value="1"/>
</dbReference>
<evidence type="ECO:0000256" key="2">
    <source>
        <dbReference type="ARBA" id="ARBA00022729"/>
    </source>
</evidence>
<dbReference type="Gene3D" id="3.40.50.1110">
    <property type="entry name" value="SGNH hydrolase"/>
    <property type="match status" value="1"/>
</dbReference>
<dbReference type="InterPro" id="IPR001087">
    <property type="entry name" value="GDSL"/>
</dbReference>
<keyword evidence="2" id="KW-0732">Signal</keyword>
<dbReference type="InterPro" id="IPR044552">
    <property type="entry name" value="GLIP1-5/GLL25"/>
</dbReference>
<proteinExistence type="inferred from homology"/>
<dbReference type="InterPro" id="IPR036514">
    <property type="entry name" value="SGNH_hydro_sf"/>
</dbReference>
<dbReference type="PANTHER" id="PTHR45966:SF12">
    <property type="entry name" value="GDSL ESTERASE_LIPASE 1-LIKE ISOFORM X2"/>
    <property type="match status" value="1"/>
</dbReference>
<accession>A0AAV5JCM5</accession>
<dbReference type="Pfam" id="PF00657">
    <property type="entry name" value="Lipase_GDSL"/>
    <property type="match status" value="1"/>
</dbReference>
<comment type="similarity">
    <text evidence="1">Belongs to the 'GDSL' lipolytic enzyme family.</text>
</comment>
<dbReference type="CDD" id="cd01837">
    <property type="entry name" value="SGNH_plant_lipase_like"/>
    <property type="match status" value="1"/>
</dbReference>
<evidence type="ECO:0000313" key="4">
    <source>
        <dbReference type="Proteomes" id="UP001054252"/>
    </source>
</evidence>
<dbReference type="AlphaFoldDB" id="A0AAV5JCM5"/>
<dbReference type="GO" id="GO:0016298">
    <property type="term" value="F:lipase activity"/>
    <property type="evidence" value="ECO:0007669"/>
    <property type="project" value="TreeGrafter"/>
</dbReference>
<sequence>MANLIYPLYQLMTLFTAFLNPIAFHGEPKPRVEFDSHKALFVFGDSLFDPGNNQYLNGSLPQPSATTWPYGETYFEHPTGRLSDGRIVPDFIAEFAKLPILTPYLKPGSHRFTDGTNFASAGAGVLPETNSGTIHINLQLSYFKDVEKSLRKEIGNEAAKNLLKRAVYLFSIGGNDYFNFYTMYPSATQTDQRKYVEMVIGNLTSVLKEIYGMGGRKIAFQNAGPLGCLPSMREMNPNLGGECAEELSKLAGLHNRYLASVLKKLESELPGFKYSLFDYFNSLGDRVSNPSTYGFKEGKAACCGSGTYRGSGCGGGVSGTDLFEVCSDPGEYVWFDGAHTTERTNRQLAELLWSGVPNLTRPYNIKQLFELA</sequence>